<gene>
    <name evidence="5" type="ORF">CWI84_03455</name>
</gene>
<dbReference type="RefSeq" id="WP_126841190.1">
    <property type="nucleotide sequence ID" value="NZ_PIQH01000003.1"/>
</dbReference>
<dbReference type="SMART" id="SM00382">
    <property type="entry name" value="AAA"/>
    <property type="match status" value="1"/>
</dbReference>
<dbReference type="InterPro" id="IPR003593">
    <property type="entry name" value="AAA+_ATPase"/>
</dbReference>
<dbReference type="SUPFAM" id="SSF52540">
    <property type="entry name" value="P-loop containing nucleoside triphosphate hydrolases"/>
    <property type="match status" value="1"/>
</dbReference>
<evidence type="ECO:0000256" key="1">
    <source>
        <dbReference type="ARBA" id="ARBA00022448"/>
    </source>
</evidence>
<dbReference type="InterPro" id="IPR017871">
    <property type="entry name" value="ABC_transporter-like_CS"/>
</dbReference>
<keyword evidence="6" id="KW-1185">Reference proteome</keyword>
<dbReference type="InterPro" id="IPR027417">
    <property type="entry name" value="P-loop_NTPase"/>
</dbReference>
<accession>A0A432ZS45</accession>
<dbReference type="Pfam" id="PF00005">
    <property type="entry name" value="ABC_tran"/>
    <property type="match status" value="1"/>
</dbReference>
<dbReference type="Proteomes" id="UP000287996">
    <property type="component" value="Unassembled WGS sequence"/>
</dbReference>
<dbReference type="Gene3D" id="3.40.50.300">
    <property type="entry name" value="P-loop containing nucleotide triphosphate hydrolases"/>
    <property type="match status" value="1"/>
</dbReference>
<dbReference type="EMBL" id="PIQH01000003">
    <property type="protein sequence ID" value="RUO80656.1"/>
    <property type="molecule type" value="Genomic_DNA"/>
</dbReference>
<protein>
    <submittedName>
        <fullName evidence="5">Methionine ABC transporter ATP-binding protein</fullName>
    </submittedName>
</protein>
<dbReference type="PROSITE" id="PS50893">
    <property type="entry name" value="ABC_TRANSPORTER_2"/>
    <property type="match status" value="1"/>
</dbReference>
<dbReference type="CDD" id="cd03255">
    <property type="entry name" value="ABC_MJ0796_LolCDE_FtsE"/>
    <property type="match status" value="1"/>
</dbReference>
<dbReference type="GO" id="GO:0022857">
    <property type="term" value="F:transmembrane transporter activity"/>
    <property type="evidence" value="ECO:0007669"/>
    <property type="project" value="TreeGrafter"/>
</dbReference>
<dbReference type="GO" id="GO:0005886">
    <property type="term" value="C:plasma membrane"/>
    <property type="evidence" value="ECO:0007669"/>
    <property type="project" value="TreeGrafter"/>
</dbReference>
<dbReference type="PROSITE" id="PS00211">
    <property type="entry name" value="ABC_TRANSPORTER_1"/>
    <property type="match status" value="1"/>
</dbReference>
<dbReference type="GO" id="GO:0016887">
    <property type="term" value="F:ATP hydrolysis activity"/>
    <property type="evidence" value="ECO:0007669"/>
    <property type="project" value="InterPro"/>
</dbReference>
<dbReference type="PANTHER" id="PTHR24220">
    <property type="entry name" value="IMPORT ATP-BINDING PROTEIN"/>
    <property type="match status" value="1"/>
</dbReference>
<feature type="domain" description="ABC transporter" evidence="4">
    <location>
        <begin position="7"/>
        <end position="233"/>
    </location>
</feature>
<dbReference type="GO" id="GO:0005524">
    <property type="term" value="F:ATP binding"/>
    <property type="evidence" value="ECO:0007669"/>
    <property type="project" value="UniProtKB-KW"/>
</dbReference>
<name>A0A432ZS45_9GAMM</name>
<dbReference type="OrthoDB" id="9802264at2"/>
<dbReference type="InterPro" id="IPR015854">
    <property type="entry name" value="ABC_transpr_LolD-like"/>
</dbReference>
<dbReference type="PANTHER" id="PTHR24220:SF611">
    <property type="entry name" value="ATP-BINDING COMPONENT OF ABC TRANSPORTER-RELATED"/>
    <property type="match status" value="1"/>
</dbReference>
<evidence type="ECO:0000256" key="3">
    <source>
        <dbReference type="ARBA" id="ARBA00022840"/>
    </source>
</evidence>
<comment type="caution">
    <text evidence="5">The sequence shown here is derived from an EMBL/GenBank/DDBJ whole genome shotgun (WGS) entry which is preliminary data.</text>
</comment>
<dbReference type="AlphaFoldDB" id="A0A432ZS45"/>
<proteinExistence type="predicted"/>
<reference evidence="5 6" key="1">
    <citation type="journal article" date="2011" name="Front. Microbiol.">
        <title>Genomic signatures of strain selection and enhancement in Bacillus atrophaeus var. globigii, a historical biowarfare simulant.</title>
        <authorList>
            <person name="Gibbons H.S."/>
            <person name="Broomall S.M."/>
            <person name="McNew L.A."/>
            <person name="Daligault H."/>
            <person name="Chapman C."/>
            <person name="Bruce D."/>
            <person name="Karavis M."/>
            <person name="Krepps M."/>
            <person name="McGregor P.A."/>
            <person name="Hong C."/>
            <person name="Park K.H."/>
            <person name="Akmal A."/>
            <person name="Feldman A."/>
            <person name="Lin J.S."/>
            <person name="Chang W.E."/>
            <person name="Higgs B.W."/>
            <person name="Demirev P."/>
            <person name="Lindquist J."/>
            <person name="Liem A."/>
            <person name="Fochler E."/>
            <person name="Read T.D."/>
            <person name="Tapia R."/>
            <person name="Johnson S."/>
            <person name="Bishop-Lilly K.A."/>
            <person name="Detter C."/>
            <person name="Han C."/>
            <person name="Sozhamannan S."/>
            <person name="Rosenzweig C.N."/>
            <person name="Skowronski E.W."/>
        </authorList>
    </citation>
    <scope>NUCLEOTIDE SEQUENCE [LARGE SCALE GENOMIC DNA]</scope>
    <source>
        <strain evidence="5 6">CC-PW-9</strain>
    </source>
</reference>
<keyword evidence="3 5" id="KW-0067">ATP-binding</keyword>
<evidence type="ECO:0000313" key="5">
    <source>
        <dbReference type="EMBL" id="RUO80656.1"/>
    </source>
</evidence>
<evidence type="ECO:0000259" key="4">
    <source>
        <dbReference type="PROSITE" id="PS50893"/>
    </source>
</evidence>
<keyword evidence="1" id="KW-0813">Transport</keyword>
<organism evidence="5 6">
    <name type="scientific">Idiomarina tyrosinivorans</name>
    <dbReference type="NCBI Taxonomy" id="1445662"/>
    <lineage>
        <taxon>Bacteria</taxon>
        <taxon>Pseudomonadati</taxon>
        <taxon>Pseudomonadota</taxon>
        <taxon>Gammaproteobacteria</taxon>
        <taxon>Alteromonadales</taxon>
        <taxon>Idiomarinaceae</taxon>
        <taxon>Idiomarina</taxon>
    </lineage>
</organism>
<dbReference type="InterPro" id="IPR003439">
    <property type="entry name" value="ABC_transporter-like_ATP-bd"/>
</dbReference>
<keyword evidence="2" id="KW-0547">Nucleotide-binding</keyword>
<evidence type="ECO:0000256" key="2">
    <source>
        <dbReference type="ARBA" id="ARBA00022741"/>
    </source>
</evidence>
<sequence length="235" mass="25724">MNASRSIALSDVKFAWPQQPLTLDIPEWHVDRGARILLRGASGSGKSTLLSLLSGVQTPQQGSVVVEGQNLTQLSSHQRDIVRANHMGYIFQQFNLLPYLTAFDNVVLIARFSKARRQQLQGKAHAQAQQLLSRLGLTAAQQQSPAGNLSVGQQQRVAVARALLGNPPLIIADEPTSALDTQRRDAFLDVLLEMASEHNTTVLFVSHDPSLATHFDQHVELAQINQVATTEELAK</sequence>
<evidence type="ECO:0000313" key="6">
    <source>
        <dbReference type="Proteomes" id="UP000287996"/>
    </source>
</evidence>
<dbReference type="InterPro" id="IPR017911">
    <property type="entry name" value="MacB-like_ATP-bd"/>
</dbReference>